<gene>
    <name evidence="1" type="ORF">Thiowin_04182</name>
</gene>
<name>A0ABZ0SFJ9_9GAMM</name>
<dbReference type="RefSeq" id="WP_328984825.1">
    <property type="nucleotide sequence ID" value="NZ_CP121472.1"/>
</dbReference>
<sequence>MTTETPSDDPYLAAFRGSFTSALRWPRLDALWQVLRERADQGWYLYALGEPPPVAPRGAEQIRHFIDEIDLLLKREHDEDFCGIVYADSLSEPRFVKIYDPNNLGVVCGFSDNPPLPGWTLSLLAPVDLPKATAPTRGRRRWWQRLFTPH</sequence>
<organism evidence="1 2">
    <name type="scientific">Thiorhodovibrio winogradskyi</name>
    <dbReference type="NCBI Taxonomy" id="77007"/>
    <lineage>
        <taxon>Bacteria</taxon>
        <taxon>Pseudomonadati</taxon>
        <taxon>Pseudomonadota</taxon>
        <taxon>Gammaproteobacteria</taxon>
        <taxon>Chromatiales</taxon>
        <taxon>Chromatiaceae</taxon>
        <taxon>Thiorhodovibrio</taxon>
    </lineage>
</organism>
<reference evidence="1 2" key="1">
    <citation type="journal article" date="2023" name="Microorganisms">
        <title>Thiorhodovibrio frisius and Trv. litoralis spp. nov., Two Novel Members from a Clade of Fastidious Purple Sulfur Bacteria That Exhibit Unique Red-Shifted Light-Harvesting Capabilities.</title>
        <authorList>
            <person name="Methner A."/>
            <person name="Kuzyk S.B."/>
            <person name="Petersen J."/>
            <person name="Bauer S."/>
            <person name="Brinkmann H."/>
            <person name="Sichau K."/>
            <person name="Wanner G."/>
            <person name="Wolf J."/>
            <person name="Neumann-Schaal M."/>
            <person name="Henke P."/>
            <person name="Tank M."/>
            <person name="Sproer C."/>
            <person name="Bunk B."/>
            <person name="Overmann J."/>
        </authorList>
    </citation>
    <scope>NUCLEOTIDE SEQUENCE [LARGE SCALE GENOMIC DNA]</scope>
    <source>
        <strain evidence="1 2">DSM 6702</strain>
    </source>
</reference>
<dbReference type="Proteomes" id="UP001432180">
    <property type="component" value="Chromosome"/>
</dbReference>
<evidence type="ECO:0000313" key="2">
    <source>
        <dbReference type="Proteomes" id="UP001432180"/>
    </source>
</evidence>
<keyword evidence="2" id="KW-1185">Reference proteome</keyword>
<dbReference type="EMBL" id="CP121472">
    <property type="protein sequence ID" value="WPL19078.1"/>
    <property type="molecule type" value="Genomic_DNA"/>
</dbReference>
<proteinExistence type="predicted"/>
<protein>
    <submittedName>
        <fullName evidence="1">Uncharacterized protein</fullName>
    </submittedName>
</protein>
<evidence type="ECO:0000313" key="1">
    <source>
        <dbReference type="EMBL" id="WPL19078.1"/>
    </source>
</evidence>
<accession>A0ABZ0SFJ9</accession>